<evidence type="ECO:0000259" key="8">
    <source>
        <dbReference type="SMART" id="SM01038"/>
    </source>
</evidence>
<dbReference type="GO" id="GO:0005990">
    <property type="term" value="P:lactose catabolic process"/>
    <property type="evidence" value="ECO:0007669"/>
    <property type="project" value="TreeGrafter"/>
</dbReference>
<dbReference type="PROSITE" id="PS00608">
    <property type="entry name" value="GLYCOSYL_HYDROL_F2_2"/>
    <property type="match status" value="1"/>
</dbReference>
<keyword evidence="10" id="KW-1185">Reference proteome</keyword>
<comment type="similarity">
    <text evidence="2">Belongs to the glycosyl hydrolase 2 family.</text>
</comment>
<dbReference type="InterPro" id="IPR006104">
    <property type="entry name" value="Glyco_hydro_2_N"/>
</dbReference>
<evidence type="ECO:0000313" key="10">
    <source>
        <dbReference type="Proteomes" id="UP000601223"/>
    </source>
</evidence>
<dbReference type="SUPFAM" id="SSF51445">
    <property type="entry name" value="(Trans)glycosidases"/>
    <property type="match status" value="1"/>
</dbReference>
<dbReference type="InterPro" id="IPR006103">
    <property type="entry name" value="Glyco_hydro_2_cat"/>
</dbReference>
<evidence type="ECO:0000256" key="7">
    <source>
        <dbReference type="ARBA" id="ARBA00032230"/>
    </source>
</evidence>
<keyword evidence="6" id="KW-0326">Glycosidase</keyword>
<dbReference type="Gene3D" id="3.20.20.80">
    <property type="entry name" value="Glycosidases"/>
    <property type="match status" value="1"/>
</dbReference>
<dbReference type="InterPro" id="IPR023230">
    <property type="entry name" value="Glyco_hydro_2_CS"/>
</dbReference>
<sequence>MESVAVRYLLSTTGHGALAPRAHLATDAARLCLNGTWRFRLSPVADLPEDFAEDGYDDSGWDEIAVPSHWPLARRDDAWGNPIYTNVRYPIPVDPPYVPTENPTGDHRLVFDLPEGWPGGDAVLRFDGVDSCGRIWLNGVELGVTAGSRLPSEYAVGQLLREGHNVLAVRVHQWSAGTYVEDQDMWWLPGIFRDVTLLARPVGGLGDVRVEAGYDHRTGLGRLRVDTAAGAVLTCAELGLERVPADGFYEFEVAPWTAETPRLYRVEVATGAERAVVAVGFRSVAIEDGLIKVNGRAVLFRGVNRHEFDPDHGRVVGEELMRADLVLMKQHNINAVRTSHYPPHPRFLELCDELGFWVIDECDLETHGFQENGWRRNPTGDPAWREALVGRAERMVARDRNHPSVIMWSLGNEAGVGENLGHMAAAIRALDSSRPLHYEGDRSCRYTDVYSRMYASHAEVEAIGRGEEEALDDPALDARRRAMPFIQCEYGHAMGNGPGGLAEYQALFERYERLQGGFIWEWIDHGIRSRTADGREFYAYGGDFGEELHDGNFICDGLVFPDRTPSPGLLEYKKVIEPIRLRDAGSGAFTVENRYDFAELSELVLRWAYEVEGVEQAGGELPCPGLAAGKSESVALPALDLPVLPGEAWWTVRAVLAADTAWASAGHEVAWGQWPAGVPGGGSASAAGQPVGARGTADAPALVQGVIEGLPVDTTGPGEGTAEGWAAARQARFDERGRLVEFAGIGLVAPRVDLWRAPTDNDAHALAAKWRWAGLHRVHERTVSVERDERALTVQTRVAPAAVDFGLHVTYRWSEAGGVLRLDLAVSADGVWNVPLPRLGLRLALPGGYDRVEWFGLGPGEAYPDTRLAARVGRYRSTVDAMQTQYVFPQENGSRLDVRWAELTDASGRGLRIEGDPVFQLTARRWTSEQLDAARHQTDLIPSEHIWLNVDLAQHGIGSNSCGPGVLPQHELHAGDHTFALRFTPLH</sequence>
<evidence type="ECO:0000256" key="2">
    <source>
        <dbReference type="ARBA" id="ARBA00007401"/>
    </source>
</evidence>
<dbReference type="GO" id="GO:0009341">
    <property type="term" value="C:beta-galactosidase complex"/>
    <property type="evidence" value="ECO:0007669"/>
    <property type="project" value="InterPro"/>
</dbReference>
<dbReference type="Gene3D" id="2.60.40.10">
    <property type="entry name" value="Immunoglobulins"/>
    <property type="match status" value="2"/>
</dbReference>
<dbReference type="InterPro" id="IPR050347">
    <property type="entry name" value="Bact_Beta-galactosidase"/>
</dbReference>
<dbReference type="AlphaFoldDB" id="A0A8J3JN29"/>
<dbReference type="InterPro" id="IPR023232">
    <property type="entry name" value="Glyco_hydro_2_AS"/>
</dbReference>
<dbReference type="PROSITE" id="PS00719">
    <property type="entry name" value="GLYCOSYL_HYDROL_F2_1"/>
    <property type="match status" value="1"/>
</dbReference>
<dbReference type="EMBL" id="BONF01000011">
    <property type="protein sequence ID" value="GIF80944.1"/>
    <property type="molecule type" value="Genomic_DNA"/>
</dbReference>
<gene>
    <name evidence="9" type="primary">lacZ</name>
    <name evidence="9" type="ORF">Cba03nite_22930</name>
</gene>
<dbReference type="InterPro" id="IPR014718">
    <property type="entry name" value="GH-type_carb-bd"/>
</dbReference>
<dbReference type="Proteomes" id="UP000601223">
    <property type="component" value="Unassembled WGS sequence"/>
</dbReference>
<dbReference type="Pfam" id="PF16353">
    <property type="entry name" value="LacZ_4"/>
    <property type="match status" value="1"/>
</dbReference>
<evidence type="ECO:0000256" key="1">
    <source>
        <dbReference type="ARBA" id="ARBA00001412"/>
    </source>
</evidence>
<comment type="catalytic activity">
    <reaction evidence="1">
        <text>Hydrolysis of terminal non-reducing beta-D-galactose residues in beta-D-galactosides.</text>
        <dbReference type="EC" id="3.2.1.23"/>
    </reaction>
</comment>
<evidence type="ECO:0000313" key="9">
    <source>
        <dbReference type="EMBL" id="GIF80944.1"/>
    </source>
</evidence>
<dbReference type="InterPro" id="IPR036156">
    <property type="entry name" value="Beta-gal/glucu_dom_sf"/>
</dbReference>
<evidence type="ECO:0000256" key="5">
    <source>
        <dbReference type="ARBA" id="ARBA00022801"/>
    </source>
</evidence>
<dbReference type="Pfam" id="PF02929">
    <property type="entry name" value="Bgal_small_N"/>
    <property type="match status" value="1"/>
</dbReference>
<dbReference type="InterPro" id="IPR006101">
    <property type="entry name" value="Glyco_hydro_2"/>
</dbReference>
<feature type="domain" description="Beta galactosidase small chain/" evidence="8">
    <location>
        <begin position="727"/>
        <end position="984"/>
    </location>
</feature>
<dbReference type="PRINTS" id="PR00132">
    <property type="entry name" value="GLHYDRLASE2"/>
</dbReference>
<accession>A0A8J3JN29</accession>
<dbReference type="SMART" id="SM01038">
    <property type="entry name" value="Bgal_small_N"/>
    <property type="match status" value="1"/>
</dbReference>
<dbReference type="InterPro" id="IPR004199">
    <property type="entry name" value="B-gal_small/dom_5"/>
</dbReference>
<organism evidence="9 10">
    <name type="scientific">Catellatospora bangladeshensis</name>
    <dbReference type="NCBI Taxonomy" id="310355"/>
    <lineage>
        <taxon>Bacteria</taxon>
        <taxon>Bacillati</taxon>
        <taxon>Actinomycetota</taxon>
        <taxon>Actinomycetes</taxon>
        <taxon>Micromonosporales</taxon>
        <taxon>Micromonosporaceae</taxon>
        <taxon>Catellatospora</taxon>
    </lineage>
</organism>
<dbReference type="PANTHER" id="PTHR46323:SF2">
    <property type="entry name" value="BETA-GALACTOSIDASE"/>
    <property type="match status" value="1"/>
</dbReference>
<protein>
    <recommendedName>
        <fullName evidence="4">Beta-galactosidase</fullName>
        <ecNumber evidence="3">3.2.1.23</ecNumber>
    </recommendedName>
    <alternativeName>
        <fullName evidence="7">Lactase</fullName>
    </alternativeName>
</protein>
<proteinExistence type="inferred from homology"/>
<dbReference type="InterPro" id="IPR008979">
    <property type="entry name" value="Galactose-bd-like_sf"/>
</dbReference>
<dbReference type="GO" id="GO:0004565">
    <property type="term" value="F:beta-galactosidase activity"/>
    <property type="evidence" value="ECO:0007669"/>
    <property type="project" value="UniProtKB-EC"/>
</dbReference>
<dbReference type="GO" id="GO:0030246">
    <property type="term" value="F:carbohydrate binding"/>
    <property type="evidence" value="ECO:0007669"/>
    <property type="project" value="InterPro"/>
</dbReference>
<dbReference type="SUPFAM" id="SSF49785">
    <property type="entry name" value="Galactose-binding domain-like"/>
    <property type="match status" value="1"/>
</dbReference>
<reference evidence="9 10" key="1">
    <citation type="submission" date="2021-01" db="EMBL/GenBank/DDBJ databases">
        <title>Whole genome shotgun sequence of Catellatospora bangladeshensis NBRC 107357.</title>
        <authorList>
            <person name="Komaki H."/>
            <person name="Tamura T."/>
        </authorList>
    </citation>
    <scope>NUCLEOTIDE SEQUENCE [LARGE SCALE GENOMIC DNA]</scope>
    <source>
        <strain evidence="9 10">NBRC 107357</strain>
    </source>
</reference>
<dbReference type="SUPFAM" id="SSF74650">
    <property type="entry name" value="Galactose mutarotase-like"/>
    <property type="match status" value="1"/>
</dbReference>
<evidence type="ECO:0000256" key="3">
    <source>
        <dbReference type="ARBA" id="ARBA00012756"/>
    </source>
</evidence>
<keyword evidence="5" id="KW-0378">Hydrolase</keyword>
<dbReference type="SUPFAM" id="SSF49303">
    <property type="entry name" value="beta-Galactosidase/glucuronidase domain"/>
    <property type="match status" value="2"/>
</dbReference>
<dbReference type="InterPro" id="IPR032312">
    <property type="entry name" value="LacZ_4"/>
</dbReference>
<dbReference type="InterPro" id="IPR017853">
    <property type="entry name" value="GH"/>
</dbReference>
<dbReference type="InterPro" id="IPR013783">
    <property type="entry name" value="Ig-like_fold"/>
</dbReference>
<name>A0A8J3JN29_9ACTN</name>
<dbReference type="PANTHER" id="PTHR46323">
    <property type="entry name" value="BETA-GALACTOSIDASE"/>
    <property type="match status" value="1"/>
</dbReference>
<dbReference type="Gene3D" id="2.60.120.260">
    <property type="entry name" value="Galactose-binding domain-like"/>
    <property type="match status" value="1"/>
</dbReference>
<evidence type="ECO:0000256" key="6">
    <source>
        <dbReference type="ARBA" id="ARBA00023295"/>
    </source>
</evidence>
<dbReference type="EC" id="3.2.1.23" evidence="3"/>
<dbReference type="Pfam" id="PF02837">
    <property type="entry name" value="Glyco_hydro_2_N"/>
    <property type="match status" value="1"/>
</dbReference>
<comment type="caution">
    <text evidence="9">The sequence shown here is derived from an EMBL/GenBank/DDBJ whole genome shotgun (WGS) entry which is preliminary data.</text>
</comment>
<dbReference type="InterPro" id="IPR011013">
    <property type="entry name" value="Gal_mutarotase_sf_dom"/>
</dbReference>
<dbReference type="Gene3D" id="2.70.98.10">
    <property type="match status" value="1"/>
</dbReference>
<dbReference type="Pfam" id="PF02836">
    <property type="entry name" value="Glyco_hydro_2_C"/>
    <property type="match status" value="1"/>
</dbReference>
<evidence type="ECO:0000256" key="4">
    <source>
        <dbReference type="ARBA" id="ARBA00013303"/>
    </source>
</evidence>